<dbReference type="SUPFAM" id="SSF88723">
    <property type="entry name" value="PIN domain-like"/>
    <property type="match status" value="1"/>
</dbReference>
<dbReference type="Gene3D" id="3.40.50.1010">
    <property type="entry name" value="5'-nuclease"/>
    <property type="match status" value="1"/>
</dbReference>
<geneLocation type="plasmid" evidence="2 3">
    <name>pSfKp5.2</name>
</geneLocation>
<proteinExistence type="predicted"/>
<sequence>MTDYVLDASAVLAVIQEEPGAERIEAHLDTGCISAVNLAEVVGKLQDRGLGDNEIDELIALLDLDTRILDKDGAVFMGKLRQSTKVAGLSLGDRACLALAHSLGATAITMDRAWKDLEIGVAIEVAR</sequence>
<protein>
    <recommendedName>
        <fullName evidence="1">PIN domain-containing protein</fullName>
    </recommendedName>
</protein>
<dbReference type="Pfam" id="PF01850">
    <property type="entry name" value="PIN"/>
    <property type="match status" value="1"/>
</dbReference>
<keyword evidence="2" id="KW-0614">Plasmid</keyword>
<feature type="domain" description="PIN" evidence="1">
    <location>
        <begin position="4"/>
        <end position="117"/>
    </location>
</feature>
<name>A0A0A7PNZ6_9SPHN</name>
<dbReference type="CDD" id="cd18682">
    <property type="entry name" value="PIN_VapC-like"/>
    <property type="match status" value="1"/>
</dbReference>
<dbReference type="InterPro" id="IPR029060">
    <property type="entry name" value="PIN-like_dom_sf"/>
</dbReference>
<reference evidence="2 3" key="1">
    <citation type="journal article" date="2015" name="Int. J. Syst. Evol. Microbiol.">
        <title>Description of Sphingopyxis fribergensis sp. nov. - a soil bacterium with the ability to degrade styrene and phenylacetic acid.</title>
        <authorList>
            <person name="Oelschlagel M."/>
            <person name="Ruckert C."/>
            <person name="Kalinowski J."/>
            <person name="Schmidt G."/>
            <person name="Schlomann M."/>
            <person name="Tischler D."/>
        </authorList>
    </citation>
    <scope>NUCLEOTIDE SEQUENCE [LARGE SCALE GENOMIC DNA]</scope>
    <source>
        <strain evidence="2 3">Kp5.2</strain>
        <plasmid evidence="2">pSfKp5.2</plasmid>
    </source>
</reference>
<dbReference type="EMBL" id="CP009123">
    <property type="protein sequence ID" value="AJA11684.1"/>
    <property type="molecule type" value="Genomic_DNA"/>
</dbReference>
<organism evidence="2 3">
    <name type="scientific">Sphingopyxis fribergensis</name>
    <dbReference type="NCBI Taxonomy" id="1515612"/>
    <lineage>
        <taxon>Bacteria</taxon>
        <taxon>Pseudomonadati</taxon>
        <taxon>Pseudomonadota</taxon>
        <taxon>Alphaproteobacteria</taxon>
        <taxon>Sphingomonadales</taxon>
        <taxon>Sphingomonadaceae</taxon>
        <taxon>Sphingopyxis</taxon>
    </lineage>
</organism>
<evidence type="ECO:0000259" key="1">
    <source>
        <dbReference type="Pfam" id="PF01850"/>
    </source>
</evidence>
<evidence type="ECO:0000313" key="2">
    <source>
        <dbReference type="EMBL" id="AJA11684.1"/>
    </source>
</evidence>
<dbReference type="RefSeq" id="WP_037514234.1">
    <property type="nucleotide sequence ID" value="NZ_CP009123.1"/>
</dbReference>
<dbReference type="OrthoDB" id="286092at2"/>
<dbReference type="AlphaFoldDB" id="A0A0A7PNZ6"/>
<gene>
    <name evidence="2" type="ORF">SKP52_24210</name>
</gene>
<dbReference type="InterPro" id="IPR002716">
    <property type="entry name" value="PIN_dom"/>
</dbReference>
<dbReference type="Proteomes" id="UP000030907">
    <property type="component" value="Plasmid pSfKp5.2"/>
</dbReference>
<keyword evidence="3" id="KW-1185">Reference proteome</keyword>
<dbReference type="KEGG" id="sphk:SKP52_24210"/>
<dbReference type="HOGENOM" id="CLU_135601_0_0_5"/>
<accession>A0A0A7PNZ6</accession>
<evidence type="ECO:0000313" key="3">
    <source>
        <dbReference type="Proteomes" id="UP000030907"/>
    </source>
</evidence>